<evidence type="ECO:0000256" key="1">
    <source>
        <dbReference type="SAM" id="Phobius"/>
    </source>
</evidence>
<dbReference type="SMART" id="SM00248">
    <property type="entry name" value="ANK"/>
    <property type="match status" value="5"/>
</dbReference>
<name>A0ABD3L2H0_EUCGL</name>
<accession>A0ABD3L2H0</accession>
<dbReference type="PANTHER" id="PTHR24128">
    <property type="entry name" value="HOMEOBOX PROTEIN WARIAI"/>
    <property type="match status" value="1"/>
</dbReference>
<keyword evidence="1" id="KW-1133">Transmembrane helix</keyword>
<keyword evidence="4" id="KW-1185">Reference proteome</keyword>
<dbReference type="PANTHER" id="PTHR24128:SF24">
    <property type="entry name" value="ANKYRIN REPEAT PROTEIN"/>
    <property type="match status" value="1"/>
</dbReference>
<comment type="caution">
    <text evidence="3">The sequence shown here is derived from an EMBL/GenBank/DDBJ whole genome shotgun (WGS) entry which is preliminary data.</text>
</comment>
<organism evidence="3 4">
    <name type="scientific">Eucalyptus globulus</name>
    <name type="common">Tasmanian blue gum</name>
    <dbReference type="NCBI Taxonomy" id="34317"/>
    <lineage>
        <taxon>Eukaryota</taxon>
        <taxon>Viridiplantae</taxon>
        <taxon>Streptophyta</taxon>
        <taxon>Embryophyta</taxon>
        <taxon>Tracheophyta</taxon>
        <taxon>Spermatophyta</taxon>
        <taxon>Magnoliopsida</taxon>
        <taxon>eudicotyledons</taxon>
        <taxon>Gunneridae</taxon>
        <taxon>Pentapetalae</taxon>
        <taxon>rosids</taxon>
        <taxon>malvids</taxon>
        <taxon>Myrtales</taxon>
        <taxon>Myrtaceae</taxon>
        <taxon>Myrtoideae</taxon>
        <taxon>Eucalypteae</taxon>
        <taxon>Eucalyptus</taxon>
    </lineage>
</organism>
<evidence type="ECO:0000313" key="4">
    <source>
        <dbReference type="Proteomes" id="UP001634007"/>
    </source>
</evidence>
<protein>
    <recommendedName>
        <fullName evidence="2">PGG domain-containing protein</fullName>
    </recommendedName>
</protein>
<feature type="transmembrane region" description="Helical" evidence="1">
    <location>
        <begin position="411"/>
        <end position="430"/>
    </location>
</feature>
<dbReference type="AlphaFoldDB" id="A0ABD3L2H0"/>
<gene>
    <name evidence="3" type="ORF">ACJRO7_017770</name>
</gene>
<feature type="domain" description="PGG" evidence="2">
    <location>
        <begin position="312"/>
        <end position="409"/>
    </location>
</feature>
<dbReference type="Pfam" id="PF12796">
    <property type="entry name" value="Ank_2"/>
    <property type="match status" value="2"/>
</dbReference>
<keyword evidence="1" id="KW-0472">Membrane</keyword>
<dbReference type="Gene3D" id="1.25.40.20">
    <property type="entry name" value="Ankyrin repeat-containing domain"/>
    <property type="match status" value="1"/>
</dbReference>
<dbReference type="SUPFAM" id="SSF48403">
    <property type="entry name" value="Ankyrin repeat"/>
    <property type="match status" value="1"/>
</dbReference>
<proteinExistence type="predicted"/>
<dbReference type="Pfam" id="PF13962">
    <property type="entry name" value="PGG"/>
    <property type="match status" value="1"/>
</dbReference>
<evidence type="ECO:0000313" key="3">
    <source>
        <dbReference type="EMBL" id="KAL3742350.1"/>
    </source>
</evidence>
<dbReference type="InterPro" id="IPR036770">
    <property type="entry name" value="Ankyrin_rpt-contain_sf"/>
</dbReference>
<keyword evidence="1" id="KW-0812">Transmembrane</keyword>
<feature type="transmembrane region" description="Helical" evidence="1">
    <location>
        <begin position="379"/>
        <end position="399"/>
    </location>
</feature>
<feature type="transmembrane region" description="Helical" evidence="1">
    <location>
        <begin position="442"/>
        <end position="463"/>
    </location>
</feature>
<evidence type="ECO:0000259" key="2">
    <source>
        <dbReference type="Pfam" id="PF13962"/>
    </source>
</evidence>
<dbReference type="EMBL" id="JBJKBG010000004">
    <property type="protein sequence ID" value="KAL3742350.1"/>
    <property type="molecule type" value="Genomic_DNA"/>
</dbReference>
<dbReference type="Proteomes" id="UP001634007">
    <property type="component" value="Unassembled WGS sequence"/>
</dbReference>
<sequence>MARGLLEKEEKEARESQLHQAIANDDVDELHNLIVEERVPLDRVSKDPFLNTPLHFAAAAGKTQVTMELATLSPPFARMLNPEGYSPMHLALQHEQYQTVRALMNFDPELIQVCGRGRITPLHYVAEKEGDEELELLAEFLCACKSSIEDLTSRCETAVHIAVKNHNLKAFKVLFGWLKRVYLTEILNWKDEDGNTVMHIAVSGKPQKEIILPLLAYVDLDVKNFQGKTAQEILQDYGKSAGIEGSVIKKMLIENIKVNVKKKKAMEIFQSLVKLLRCAGPPTHGLSLSKLLSKKLTIFERFTLLFVVRDESARNIVFGVAALIATATYQAALSPPGGYWGDNSPNHPAKSTVVTANSSAIPVEKPHEAGNTILTGSKLYWFMVLNSTVFMASLIAIWITAIPLLPRALSAYLLTTLVGIAYFATLMIEFQKHDKVVGGRIGAIYLSFLLLVVVVTLVLSWTYHRYQIRLQKFAAGRRVGNFLKLKGRK</sequence>
<dbReference type="InterPro" id="IPR026961">
    <property type="entry name" value="PGG_dom"/>
</dbReference>
<reference evidence="3 4" key="1">
    <citation type="submission" date="2024-11" db="EMBL/GenBank/DDBJ databases">
        <title>Chromosome-level genome assembly of Eucalyptus globulus Labill. provides insights into its genome evolution.</title>
        <authorList>
            <person name="Li X."/>
        </authorList>
    </citation>
    <scope>NUCLEOTIDE SEQUENCE [LARGE SCALE GENOMIC DNA]</scope>
    <source>
        <strain evidence="3">CL2024</strain>
        <tissue evidence="3">Fresh tender leaves</tissue>
    </source>
</reference>
<dbReference type="InterPro" id="IPR002110">
    <property type="entry name" value="Ankyrin_rpt"/>
</dbReference>